<dbReference type="EMBL" id="PNIM01000008">
    <property type="protein sequence ID" value="PMB75675.1"/>
    <property type="molecule type" value="Genomic_DNA"/>
</dbReference>
<dbReference type="GO" id="GO:0045892">
    <property type="term" value="P:negative regulation of DNA-templated transcription"/>
    <property type="evidence" value="ECO:0007669"/>
    <property type="project" value="InterPro"/>
</dbReference>
<accession>A0A2J6N2V6</accession>
<dbReference type="OMA" id="EEWYRNW"/>
<dbReference type="GeneID" id="12449651"/>
<name>A0A2J6N2V6_9CREN</name>
<dbReference type="GO" id="GO:0008270">
    <property type="term" value="F:zinc ion binding"/>
    <property type="evidence" value="ECO:0007669"/>
    <property type="project" value="InterPro"/>
</dbReference>
<gene>
    <name evidence="7" type="ORF">C0188_02120</name>
    <name evidence="5" type="ORF">ENO39_03100</name>
    <name evidence="6" type="ORF">IOK49_03660</name>
</gene>
<dbReference type="EMBL" id="JADEZV010000002">
    <property type="protein sequence ID" value="MBE9391175.1"/>
    <property type="molecule type" value="Genomic_DNA"/>
</dbReference>
<dbReference type="Pfam" id="PF03477">
    <property type="entry name" value="ATP-cone"/>
    <property type="match status" value="1"/>
</dbReference>
<dbReference type="AlphaFoldDB" id="A0A2J6N2V6"/>
<comment type="caution">
    <text evidence="7">The sequence shown here is derived from an EMBL/GenBank/DDBJ whole genome shotgun (WGS) entry which is preliminary data.</text>
</comment>
<evidence type="ECO:0000256" key="3">
    <source>
        <dbReference type="PROSITE-ProRule" id="PRU00492"/>
    </source>
</evidence>
<evidence type="ECO:0000259" key="4">
    <source>
        <dbReference type="PROSITE" id="PS51161"/>
    </source>
</evidence>
<evidence type="ECO:0000313" key="5">
    <source>
        <dbReference type="EMBL" id="HEW64025.1"/>
    </source>
</evidence>
<dbReference type="GO" id="GO:0005524">
    <property type="term" value="F:ATP binding"/>
    <property type="evidence" value="ECO:0007669"/>
    <property type="project" value="UniProtKB-UniRule"/>
</dbReference>
<dbReference type="Proteomes" id="UP000237153">
    <property type="component" value="Unassembled WGS sequence"/>
</dbReference>
<proteinExistence type="predicted"/>
<evidence type="ECO:0000313" key="6">
    <source>
        <dbReference type="EMBL" id="MBE9391175.1"/>
    </source>
</evidence>
<keyword evidence="2 3" id="KW-0067">ATP-binding</keyword>
<dbReference type="PANTHER" id="PTHR30455">
    <property type="entry name" value="TRANSCRIPTIONAL REPRESSOR NRDR"/>
    <property type="match status" value="1"/>
</dbReference>
<sequence length="91" mass="10583">MNISVLKRNGEKEEFMPEKIIVSLVKTGATPEVARKIAKIIEGRLLERGVSEIATKDLMKEVLELLKKENEEWYNNWLVFDRAVKKRKIEA</sequence>
<evidence type="ECO:0000313" key="8">
    <source>
        <dbReference type="Proteomes" id="UP000237153"/>
    </source>
</evidence>
<dbReference type="Proteomes" id="UP000652307">
    <property type="component" value="Unassembled WGS sequence"/>
</dbReference>
<dbReference type="PANTHER" id="PTHR30455:SF2">
    <property type="entry name" value="TRANSCRIPTIONAL REPRESSOR NRDR"/>
    <property type="match status" value="1"/>
</dbReference>
<dbReference type="InterPro" id="IPR003796">
    <property type="entry name" value="RNR_NrdR-like"/>
</dbReference>
<evidence type="ECO:0000256" key="1">
    <source>
        <dbReference type="ARBA" id="ARBA00022741"/>
    </source>
</evidence>
<dbReference type="InterPro" id="IPR005144">
    <property type="entry name" value="ATP-cone_dom"/>
</dbReference>
<feature type="domain" description="ATP-cone" evidence="4">
    <location>
        <begin position="3"/>
        <end position="89"/>
    </location>
</feature>
<organism evidence="7 8">
    <name type="scientific">Fervidicoccus fontis</name>
    <dbReference type="NCBI Taxonomy" id="683846"/>
    <lineage>
        <taxon>Archaea</taxon>
        <taxon>Thermoproteota</taxon>
        <taxon>Thermoprotei</taxon>
        <taxon>Fervidicoccales</taxon>
        <taxon>Fervidicoccaceae</taxon>
        <taxon>Fervidicoccus</taxon>
    </lineage>
</organism>
<keyword evidence="1 3" id="KW-0547">Nucleotide-binding</keyword>
<dbReference type="RefSeq" id="WP_014557716.1">
    <property type="nucleotide sequence ID" value="NZ_DSFH01000046.1"/>
</dbReference>
<evidence type="ECO:0000256" key="2">
    <source>
        <dbReference type="ARBA" id="ARBA00022840"/>
    </source>
</evidence>
<dbReference type="PROSITE" id="PS51161">
    <property type="entry name" value="ATP_CONE"/>
    <property type="match status" value="1"/>
</dbReference>
<evidence type="ECO:0000313" key="7">
    <source>
        <dbReference type="EMBL" id="PMB75675.1"/>
    </source>
</evidence>
<dbReference type="Proteomes" id="UP000886076">
    <property type="component" value="Unassembled WGS sequence"/>
</dbReference>
<protein>
    <submittedName>
        <fullName evidence="5">ATPase</fullName>
    </submittedName>
    <submittedName>
        <fullName evidence="7">Transcriptional repressor NrdR</fullName>
    </submittedName>
</protein>
<dbReference type="EMBL" id="DSFH01000046">
    <property type="protein sequence ID" value="HEW64025.1"/>
    <property type="molecule type" value="Genomic_DNA"/>
</dbReference>
<reference evidence="6" key="3">
    <citation type="submission" date="2020-10" db="EMBL/GenBank/DDBJ databases">
        <title>Fervidococcus fontis strain 3639Fd - the first crenarchaeon capable of growth on lipids.</title>
        <authorList>
            <person name="Kochetkova T.V."/>
            <person name="Elcheninov A.G."/>
            <person name="Toschakov S.V."/>
            <person name="Kublanov I.V."/>
        </authorList>
    </citation>
    <scope>NUCLEOTIDE SEQUENCE</scope>
    <source>
        <strain evidence="6">3639Fd</strain>
    </source>
</reference>
<reference evidence="7 8" key="1">
    <citation type="submission" date="2018-01" db="EMBL/GenBank/DDBJ databases">
        <title>Metagenomic assembled genomes from two thermal pools in the Uzon Caldera, Kamchatka, Russia.</title>
        <authorList>
            <person name="Wilkins L."/>
            <person name="Ettinger C."/>
        </authorList>
    </citation>
    <scope>NUCLEOTIDE SEQUENCE [LARGE SCALE GENOMIC DNA]</scope>
    <source>
        <strain evidence="7">ZAV-06</strain>
    </source>
</reference>
<reference evidence="5" key="2">
    <citation type="journal article" date="2020" name="mSystems">
        <title>Genome- and Community-Level Interaction Insights into Carbon Utilization and Element Cycling Functions of Hydrothermarchaeota in Hydrothermal Sediment.</title>
        <authorList>
            <person name="Zhou Z."/>
            <person name="Liu Y."/>
            <person name="Xu W."/>
            <person name="Pan J."/>
            <person name="Luo Z.H."/>
            <person name="Li M."/>
        </authorList>
    </citation>
    <scope>NUCLEOTIDE SEQUENCE [LARGE SCALE GENOMIC DNA]</scope>
    <source>
        <strain evidence="5">SpSt-1261</strain>
    </source>
</reference>